<dbReference type="Gene3D" id="3.40.50.300">
    <property type="entry name" value="P-loop containing nucleotide triphosphate hydrolases"/>
    <property type="match status" value="1"/>
</dbReference>
<name>A0AAU8DM44_9ACTN</name>
<organism evidence="1">
    <name type="scientific">Nakamurella sp. A5-74</name>
    <dbReference type="NCBI Taxonomy" id="3158264"/>
    <lineage>
        <taxon>Bacteria</taxon>
        <taxon>Bacillati</taxon>
        <taxon>Actinomycetota</taxon>
        <taxon>Actinomycetes</taxon>
        <taxon>Nakamurellales</taxon>
        <taxon>Nakamurellaceae</taxon>
        <taxon>Nakamurella</taxon>
    </lineage>
</organism>
<dbReference type="EMBL" id="CP159218">
    <property type="protein sequence ID" value="XCG62388.1"/>
    <property type="molecule type" value="Genomic_DNA"/>
</dbReference>
<accession>A0AAU8DM44</accession>
<dbReference type="RefSeq" id="WP_353648003.1">
    <property type="nucleotide sequence ID" value="NZ_CP159218.1"/>
</dbReference>
<dbReference type="SUPFAM" id="SSF52540">
    <property type="entry name" value="P-loop containing nucleoside triphosphate hydrolases"/>
    <property type="match status" value="1"/>
</dbReference>
<proteinExistence type="predicted"/>
<reference evidence="1" key="1">
    <citation type="submission" date="2024-05" db="EMBL/GenBank/DDBJ databases">
        <authorList>
            <person name="Cai S.Y."/>
            <person name="Jin L.M."/>
            <person name="Li H.R."/>
        </authorList>
    </citation>
    <scope>NUCLEOTIDE SEQUENCE</scope>
    <source>
        <strain evidence="1">A5-74</strain>
    </source>
</reference>
<dbReference type="AlphaFoldDB" id="A0AAU8DM44"/>
<dbReference type="Pfam" id="PF13671">
    <property type="entry name" value="AAA_33"/>
    <property type="match status" value="1"/>
</dbReference>
<protein>
    <submittedName>
        <fullName evidence="1">AAA family ATPase</fullName>
    </submittedName>
</protein>
<evidence type="ECO:0000313" key="1">
    <source>
        <dbReference type="EMBL" id="XCG62388.1"/>
    </source>
</evidence>
<gene>
    <name evidence="1" type="ORF">ABLG96_14130</name>
</gene>
<dbReference type="InterPro" id="IPR027417">
    <property type="entry name" value="P-loop_NTPase"/>
</dbReference>
<sequence>MIVWLNGPFGAGKTTVARLLLASDPALVLFDPEQIGYLLQPVLTQRIPVGDFQDWRAWRILTAAALVALHEELKADLLVPQTVLVQRYWTEIAEALAAAQVPVRAFTLDVREPEHRRRIDADLHEPGAAGWRRDRRADYDAARSWLGAVTELIDTTDRSAEQVAARSAPHSICGRST</sequence>